<dbReference type="OrthoDB" id="272778at2759"/>
<keyword evidence="3 5" id="KW-1133">Transmembrane helix</keyword>
<dbReference type="PANTHER" id="PTHR43066:SF21">
    <property type="entry name" value="UBIQUITIN-ASSOCIATED DOMAIN-CONTAINING PROTEIN 2"/>
    <property type="match status" value="1"/>
</dbReference>
<dbReference type="VEuPathDB" id="FungiDB:MELLADRAFT_108961"/>
<dbReference type="HOGENOM" id="CLU_057574_2_2_1"/>
<evidence type="ECO:0000259" key="6">
    <source>
        <dbReference type="Pfam" id="PF01694"/>
    </source>
</evidence>
<keyword evidence="2 5" id="KW-0812">Transmembrane</keyword>
<evidence type="ECO:0000313" key="7">
    <source>
        <dbReference type="EMBL" id="EGG03762.1"/>
    </source>
</evidence>
<dbReference type="SUPFAM" id="SSF144091">
    <property type="entry name" value="Rhomboid-like"/>
    <property type="match status" value="1"/>
</dbReference>
<accession>F4RUV9</accession>
<sequence length="280" mass="31650">MGHPSTFANAPITKVAVLGCSLISFLLSNHQDLLDLPLKPELTQNLQFWRILSHHFVCSDLIDVLLIVILLWNVSIPIERIFGSIKYASFLLVTIIMGSFLELLVLVIGNRLFDYQAIPSGPFLIAFSILYQHQKLIPSLHDYDLNPFKFDSHTFLPNLLSLFIFCLNPISSTLGLLVGSIYNLNQFKFNQWRIPSSILPRFLLHSQTSMFLKFEDPNRRPRTSGVLVPSPPTEVELNELLVMFPDLSRDEVLKKWNLSGGSLTRTVDLILNPSSTAASM</sequence>
<dbReference type="STRING" id="747676.F4RUV9"/>
<comment type="subcellular location">
    <subcellularLocation>
        <location evidence="1">Membrane</location>
        <topology evidence="1">Multi-pass membrane protein</topology>
    </subcellularLocation>
</comment>
<organism evidence="8">
    <name type="scientific">Melampsora larici-populina (strain 98AG31 / pathotype 3-4-7)</name>
    <name type="common">Poplar leaf rust fungus</name>
    <dbReference type="NCBI Taxonomy" id="747676"/>
    <lineage>
        <taxon>Eukaryota</taxon>
        <taxon>Fungi</taxon>
        <taxon>Dikarya</taxon>
        <taxon>Basidiomycota</taxon>
        <taxon>Pucciniomycotina</taxon>
        <taxon>Pucciniomycetes</taxon>
        <taxon>Pucciniales</taxon>
        <taxon>Melampsoraceae</taxon>
        <taxon>Melampsora</taxon>
    </lineage>
</organism>
<feature type="transmembrane region" description="Helical" evidence="5">
    <location>
        <begin position="51"/>
        <end position="75"/>
    </location>
</feature>
<reference evidence="8" key="1">
    <citation type="journal article" date="2011" name="Proc. Natl. Acad. Sci. U.S.A.">
        <title>Obligate biotrophy features unraveled by the genomic analysis of rust fungi.</title>
        <authorList>
            <person name="Duplessis S."/>
            <person name="Cuomo C.A."/>
            <person name="Lin Y.-C."/>
            <person name="Aerts A."/>
            <person name="Tisserant E."/>
            <person name="Veneault-Fourrey C."/>
            <person name="Joly D.L."/>
            <person name="Hacquard S."/>
            <person name="Amselem J."/>
            <person name="Cantarel B.L."/>
            <person name="Chiu R."/>
            <person name="Coutinho P.M."/>
            <person name="Feau N."/>
            <person name="Field M."/>
            <person name="Frey P."/>
            <person name="Gelhaye E."/>
            <person name="Goldberg J."/>
            <person name="Grabherr M.G."/>
            <person name="Kodira C.D."/>
            <person name="Kohler A."/>
            <person name="Kuees U."/>
            <person name="Lindquist E.A."/>
            <person name="Lucas S.M."/>
            <person name="Mago R."/>
            <person name="Mauceli E."/>
            <person name="Morin E."/>
            <person name="Murat C."/>
            <person name="Pangilinan J.L."/>
            <person name="Park R."/>
            <person name="Pearson M."/>
            <person name="Quesneville H."/>
            <person name="Rouhier N."/>
            <person name="Sakthikumar S."/>
            <person name="Salamov A.A."/>
            <person name="Schmutz J."/>
            <person name="Selles B."/>
            <person name="Shapiro H."/>
            <person name="Tanguay P."/>
            <person name="Tuskan G.A."/>
            <person name="Henrissat B."/>
            <person name="Van de Peer Y."/>
            <person name="Rouze P."/>
            <person name="Ellis J.G."/>
            <person name="Dodds P.N."/>
            <person name="Schein J.E."/>
            <person name="Zhong S."/>
            <person name="Hamelin R.C."/>
            <person name="Grigoriev I.V."/>
            <person name="Szabo L.J."/>
            <person name="Martin F."/>
        </authorList>
    </citation>
    <scope>NUCLEOTIDE SEQUENCE [LARGE SCALE GENOMIC DNA]</scope>
    <source>
        <strain evidence="8">98AG31 / pathotype 3-4-7</strain>
    </source>
</reference>
<evidence type="ECO:0000256" key="4">
    <source>
        <dbReference type="ARBA" id="ARBA00023136"/>
    </source>
</evidence>
<protein>
    <recommendedName>
        <fullName evidence="6">Peptidase S54 rhomboid domain-containing protein</fullName>
    </recommendedName>
</protein>
<dbReference type="Pfam" id="PF01694">
    <property type="entry name" value="Rhomboid"/>
    <property type="match status" value="1"/>
</dbReference>
<dbReference type="GO" id="GO:0004252">
    <property type="term" value="F:serine-type endopeptidase activity"/>
    <property type="evidence" value="ECO:0007669"/>
    <property type="project" value="InterPro"/>
</dbReference>
<dbReference type="Gene3D" id="1.20.1540.10">
    <property type="entry name" value="Rhomboid-like"/>
    <property type="match status" value="1"/>
</dbReference>
<proteinExistence type="predicted"/>
<dbReference type="GO" id="GO:0016020">
    <property type="term" value="C:membrane"/>
    <property type="evidence" value="ECO:0007669"/>
    <property type="project" value="UniProtKB-SubCell"/>
</dbReference>
<dbReference type="InterPro" id="IPR035952">
    <property type="entry name" value="Rhomboid-like_sf"/>
</dbReference>
<dbReference type="RefSeq" id="XP_007412876.1">
    <property type="nucleotide sequence ID" value="XM_007412814.1"/>
</dbReference>
<feature type="transmembrane region" description="Helical" evidence="5">
    <location>
        <begin position="159"/>
        <end position="184"/>
    </location>
</feature>
<dbReference type="PANTHER" id="PTHR43066">
    <property type="entry name" value="RHOMBOID-RELATED PROTEIN"/>
    <property type="match status" value="1"/>
</dbReference>
<feature type="domain" description="Peptidase S54 rhomboid" evidence="6">
    <location>
        <begin position="47"/>
        <end position="105"/>
    </location>
</feature>
<dbReference type="Proteomes" id="UP000001072">
    <property type="component" value="Unassembled WGS sequence"/>
</dbReference>
<dbReference type="InParanoid" id="F4RUV9"/>
<dbReference type="AlphaFoldDB" id="F4RUV9"/>
<dbReference type="GeneID" id="18923615"/>
<evidence type="ECO:0000256" key="1">
    <source>
        <dbReference type="ARBA" id="ARBA00004141"/>
    </source>
</evidence>
<dbReference type="eggNOG" id="KOG4463">
    <property type="taxonomic scope" value="Eukaryota"/>
</dbReference>
<dbReference type="EMBL" id="GL883122">
    <property type="protein sequence ID" value="EGG03762.1"/>
    <property type="molecule type" value="Genomic_DNA"/>
</dbReference>
<gene>
    <name evidence="7" type="ORF">MELLADRAFT_108961</name>
</gene>
<feature type="transmembrane region" description="Helical" evidence="5">
    <location>
        <begin position="87"/>
        <end position="109"/>
    </location>
</feature>
<keyword evidence="4 5" id="KW-0472">Membrane</keyword>
<evidence type="ECO:0000313" key="8">
    <source>
        <dbReference type="Proteomes" id="UP000001072"/>
    </source>
</evidence>
<evidence type="ECO:0000256" key="3">
    <source>
        <dbReference type="ARBA" id="ARBA00022989"/>
    </source>
</evidence>
<evidence type="ECO:0000256" key="5">
    <source>
        <dbReference type="SAM" id="Phobius"/>
    </source>
</evidence>
<dbReference type="KEGG" id="mlr:MELLADRAFT_108961"/>
<dbReference type="InterPro" id="IPR022764">
    <property type="entry name" value="Peptidase_S54_rhomboid_dom"/>
</dbReference>
<keyword evidence="8" id="KW-1185">Reference proteome</keyword>
<feature type="transmembrane region" description="Helical" evidence="5">
    <location>
        <begin position="12"/>
        <end position="31"/>
    </location>
</feature>
<evidence type="ECO:0000256" key="2">
    <source>
        <dbReference type="ARBA" id="ARBA00022692"/>
    </source>
</evidence>
<name>F4RUV9_MELLP</name>